<feature type="region of interest" description="Disordered" evidence="2">
    <location>
        <begin position="1"/>
        <end position="57"/>
    </location>
</feature>
<evidence type="ECO:0000313" key="4">
    <source>
        <dbReference type="Proteomes" id="UP000001876"/>
    </source>
</evidence>
<dbReference type="Gene3D" id="2.160.20.80">
    <property type="entry name" value="E3 ubiquitin-protein ligase SopA"/>
    <property type="match status" value="1"/>
</dbReference>
<gene>
    <name evidence="3" type="ORF">MICPUCDRAFT_47132</name>
</gene>
<dbReference type="OMA" id="CDYSNMD"/>
<dbReference type="RefSeq" id="XP_003057860.1">
    <property type="nucleotide sequence ID" value="XM_003057814.1"/>
</dbReference>
<accession>C1MR34</accession>
<evidence type="ECO:0000313" key="3">
    <source>
        <dbReference type="EMBL" id="EEH57811.1"/>
    </source>
</evidence>
<dbReference type="GeneID" id="9683674"/>
<sequence length="268" mass="27871">MTIAALGRQLASPRVVARRRQPAKTTTTTTTKTKTKTRSFAATTTRASSSSSSSSSDAAARAPFATTCASAALATAAALTLALSTPDASIAGTPKGQGVASGDAYGRTDVDRCSREALKKAANTRAAFSDFATQQNEELYVNVEGCDYSNMDLSDEVLSGVKARGANFENSIFGAESSRADFSDANLRGAVIRSVNLYNTIFAGADLEGADLSGSLAPGAFFGRDEQTGKKANLKDVNFEDTLLSSSDVRTICANSSLTFESKMSLGC</sequence>
<keyword evidence="1" id="KW-0677">Repeat</keyword>
<dbReference type="PANTHER" id="PTHR47485">
    <property type="entry name" value="THYLAKOID LUMENAL 17.4 KDA PROTEIN, CHLOROPLASTIC"/>
    <property type="match status" value="1"/>
</dbReference>
<feature type="compositionally biased region" description="Low complexity" evidence="2">
    <location>
        <begin position="23"/>
        <end position="57"/>
    </location>
</feature>
<dbReference type="InterPro" id="IPR001646">
    <property type="entry name" value="5peptide_repeat"/>
</dbReference>
<protein>
    <submittedName>
        <fullName evidence="3">Predicted protein</fullName>
    </submittedName>
</protein>
<proteinExistence type="predicted"/>
<keyword evidence="4" id="KW-1185">Reference proteome</keyword>
<dbReference type="Pfam" id="PF00805">
    <property type="entry name" value="Pentapeptide"/>
    <property type="match status" value="1"/>
</dbReference>
<dbReference type="SUPFAM" id="SSF141571">
    <property type="entry name" value="Pentapeptide repeat-like"/>
    <property type="match status" value="1"/>
</dbReference>
<reference evidence="3 4" key="1">
    <citation type="journal article" date="2009" name="Science">
        <title>Green evolution and dynamic adaptations revealed by genomes of the marine picoeukaryotes Micromonas.</title>
        <authorList>
            <person name="Worden A.Z."/>
            <person name="Lee J.H."/>
            <person name="Mock T."/>
            <person name="Rouze P."/>
            <person name="Simmons M.P."/>
            <person name="Aerts A.L."/>
            <person name="Allen A.E."/>
            <person name="Cuvelier M.L."/>
            <person name="Derelle E."/>
            <person name="Everett M.V."/>
            <person name="Foulon E."/>
            <person name="Grimwood J."/>
            <person name="Gundlach H."/>
            <person name="Henrissat B."/>
            <person name="Napoli C."/>
            <person name="McDonald S.M."/>
            <person name="Parker M.S."/>
            <person name="Rombauts S."/>
            <person name="Salamov A."/>
            <person name="Von Dassow P."/>
            <person name="Badger J.H."/>
            <person name="Coutinho P.M."/>
            <person name="Demir E."/>
            <person name="Dubchak I."/>
            <person name="Gentemann C."/>
            <person name="Eikrem W."/>
            <person name="Gready J.E."/>
            <person name="John U."/>
            <person name="Lanier W."/>
            <person name="Lindquist E.A."/>
            <person name="Lucas S."/>
            <person name="Mayer K.F."/>
            <person name="Moreau H."/>
            <person name="Not F."/>
            <person name="Otillar R."/>
            <person name="Panaud O."/>
            <person name="Pangilinan J."/>
            <person name="Paulsen I."/>
            <person name="Piegu B."/>
            <person name="Poliakov A."/>
            <person name="Robbens S."/>
            <person name="Schmutz J."/>
            <person name="Toulza E."/>
            <person name="Wyss T."/>
            <person name="Zelensky A."/>
            <person name="Zhou K."/>
            <person name="Armbrust E.V."/>
            <person name="Bhattacharya D."/>
            <person name="Goodenough U.W."/>
            <person name="Van de Peer Y."/>
            <person name="Grigoriev I.V."/>
        </authorList>
    </citation>
    <scope>NUCLEOTIDE SEQUENCE [LARGE SCALE GENOMIC DNA]</scope>
    <source>
        <strain evidence="3 4">CCMP1545</strain>
    </source>
</reference>
<organism evidence="4">
    <name type="scientific">Micromonas pusilla (strain CCMP1545)</name>
    <name type="common">Picoplanktonic green alga</name>
    <dbReference type="NCBI Taxonomy" id="564608"/>
    <lineage>
        <taxon>Eukaryota</taxon>
        <taxon>Viridiplantae</taxon>
        <taxon>Chlorophyta</taxon>
        <taxon>Mamiellophyceae</taxon>
        <taxon>Mamiellales</taxon>
        <taxon>Mamiellaceae</taxon>
        <taxon>Micromonas</taxon>
    </lineage>
</organism>
<name>C1MR34_MICPC</name>
<dbReference type="OrthoDB" id="9989223at2759"/>
<evidence type="ECO:0000256" key="2">
    <source>
        <dbReference type="SAM" id="MobiDB-lite"/>
    </source>
</evidence>
<dbReference type="PANTHER" id="PTHR47485:SF1">
    <property type="entry name" value="THYLAKOID LUMENAL 17.4 KDA PROTEIN, CHLOROPLASTIC"/>
    <property type="match status" value="1"/>
</dbReference>
<dbReference type="KEGG" id="mpp:MICPUCDRAFT_47132"/>
<dbReference type="AlphaFoldDB" id="C1MR34"/>
<dbReference type="EMBL" id="GG663738">
    <property type="protein sequence ID" value="EEH57811.1"/>
    <property type="molecule type" value="Genomic_DNA"/>
</dbReference>
<dbReference type="Proteomes" id="UP000001876">
    <property type="component" value="Unassembled WGS sequence"/>
</dbReference>
<evidence type="ECO:0000256" key="1">
    <source>
        <dbReference type="ARBA" id="ARBA00022737"/>
    </source>
</evidence>